<organism evidence="2">
    <name type="scientific">Arundo donax</name>
    <name type="common">Giant reed</name>
    <name type="synonym">Donax arundinaceus</name>
    <dbReference type="NCBI Taxonomy" id="35708"/>
    <lineage>
        <taxon>Eukaryota</taxon>
        <taxon>Viridiplantae</taxon>
        <taxon>Streptophyta</taxon>
        <taxon>Embryophyta</taxon>
        <taxon>Tracheophyta</taxon>
        <taxon>Spermatophyta</taxon>
        <taxon>Magnoliopsida</taxon>
        <taxon>Liliopsida</taxon>
        <taxon>Poales</taxon>
        <taxon>Poaceae</taxon>
        <taxon>PACMAD clade</taxon>
        <taxon>Arundinoideae</taxon>
        <taxon>Arundineae</taxon>
        <taxon>Arundo</taxon>
    </lineage>
</organism>
<proteinExistence type="predicted"/>
<protein>
    <submittedName>
        <fullName evidence="2">Uncharacterized protein</fullName>
    </submittedName>
</protein>
<feature type="chain" id="PRO_5002045281" evidence="1">
    <location>
        <begin position="20"/>
        <end position="37"/>
    </location>
</feature>
<feature type="signal peptide" evidence="1">
    <location>
        <begin position="1"/>
        <end position="19"/>
    </location>
</feature>
<accession>A0A0A9HEM5</accession>
<sequence length="37" mass="4226">MVDHFALLFFFFNSAFCKAVPLMKFALEEQSLTVPDA</sequence>
<keyword evidence="1" id="KW-0732">Signal</keyword>
<name>A0A0A9HEM5_ARUDO</name>
<dbReference type="AlphaFoldDB" id="A0A0A9HEM5"/>
<reference evidence="2" key="2">
    <citation type="journal article" date="2015" name="Data Brief">
        <title>Shoot transcriptome of the giant reed, Arundo donax.</title>
        <authorList>
            <person name="Barrero R.A."/>
            <person name="Guerrero F.D."/>
            <person name="Moolhuijzen P."/>
            <person name="Goolsby J.A."/>
            <person name="Tidwell J."/>
            <person name="Bellgard S.E."/>
            <person name="Bellgard M.I."/>
        </authorList>
    </citation>
    <scope>NUCLEOTIDE SEQUENCE</scope>
    <source>
        <tissue evidence="2">Shoot tissue taken approximately 20 cm above the soil surface</tissue>
    </source>
</reference>
<dbReference type="EMBL" id="GBRH01162699">
    <property type="protein sequence ID" value="JAE35197.1"/>
    <property type="molecule type" value="Transcribed_RNA"/>
</dbReference>
<evidence type="ECO:0000256" key="1">
    <source>
        <dbReference type="SAM" id="SignalP"/>
    </source>
</evidence>
<evidence type="ECO:0000313" key="2">
    <source>
        <dbReference type="EMBL" id="JAE35197.1"/>
    </source>
</evidence>
<reference evidence="2" key="1">
    <citation type="submission" date="2014-09" db="EMBL/GenBank/DDBJ databases">
        <authorList>
            <person name="Magalhaes I.L.F."/>
            <person name="Oliveira U."/>
            <person name="Santos F.R."/>
            <person name="Vidigal T.H.D.A."/>
            <person name="Brescovit A.D."/>
            <person name="Santos A.J."/>
        </authorList>
    </citation>
    <scope>NUCLEOTIDE SEQUENCE</scope>
    <source>
        <tissue evidence="2">Shoot tissue taken approximately 20 cm above the soil surface</tissue>
    </source>
</reference>